<dbReference type="InterPro" id="IPR001304">
    <property type="entry name" value="C-type_lectin-like"/>
</dbReference>
<sequence>MILRNIFVLCFLSFAFTDVAATDKCFEHANVRWCFTFHSENVTFENARTKCQDAKSSLATVPDSSTHFLVHKYLSENYNFTENAWIGLHWSHSVLRWTSGYPAVVDTFWKEPPKSLNGKCVALSPDGFWNPVDCNESHPFLCSSAERLSNDEIRTGHVTYDCPTGFYLLGRRCLRFFTREKANWTEANSMCKDIGAELLTIQSFREQDFLVAMLEDDTNSYWIGLFRNGSAHQWSNPAQPEVLFTNWMAGEPSGIKTNNCTIMVTAPISLGQWGEAACSTKAHFICETQPKRVQAHPESHLHDILFVQGRCASGFYEYRSSCYTLVYHPELSSRTAELKPDGITTACSETVLTRNCTDETFGTVLCPIPMSPRDYKHASFQRSLIDKFGYSAESAWVGLKGDKLHVYTDAPGLLESAAFVDHSHLDSKTSCFTLNKNRLLLTAESCSAQLPAICGYFLDTHIFTPWSPPDSKSGTLKCKDGWTLYGSFCYHLESTTLLNWHDAELFCTREYGHLVSIDSEVEDSFIRSLIPSNLTGKPWIGLKVFYDWYGSTMQWSDGTPVTFSKYFSYGISPANAGCAKLDVFHGEKVWIPDDCLITLAPYICKAMATSTNIDWDIRGKNHCLPGSRPEYCFSLNKTAMTFEESLNACGGNGQHVATILDDSQQNFITQAMRSLLAPDLSGSTPTRYWIGLLRTPESLRWVSGYPAVPKVYWTTGAEKSGVCAYLDIGIDSMLNWGLGACYEKHPVICSTVPPQPPAIISQDVSHDHKQYCPLGFLYVRGKCYKVEGDERTNYTFLEAIDKCTNLHGHLATISSMQEQDIITVLIAHGHVPFWIGLPTTNDGQDFAWINKKPITYTYWKKGFPLSAYGSDIRCTYVDIEPSEIGKWAETGCEKKMGFICETDPSDTPTAQVITPHLFSQEDCLPGFFHHRGACYKVLETQSTRSSTELYDNLSAVCAASVNSSLSCETTRGLAGCPVVMTPHSHSEAAFMRLLVSRKHQTTTAVEAWTGMKIQSIDGQKIIQSEDGVDLDDVDMDFSHIENTAEGTDGSSSFSCVSFRTDRPFSAIQPCSQPAYAVCGYYLNTHPLHRQVTDIKNYECPPNTQRVGRNCILKTSNRYSWLEAEHFCNNLRFVVNLKDSVFGHLPSIHNRATLKYFASLKEPVWIGFSSEPYGHGAGIEWTDGSPVDYLAFGPSNSLLAFLEWAKCAAVDPQTSLFKSEACDSRLLFACQYPLESFPKQRSRILDGEYLPAVKNCPVRFSLETNYACYAIVESPLSQKDAQSSCRILDPNANLAAFHSKQEEEDFLNEMSSKYKKDAYWMGLVQSDLEYKWVDSSVMNYMPKFGVSVEPSHIWHIQDCFTFNVTSNVNNPKSPLNVTWYGTDCVAKRPYICQIYRGEHGPNSMKPAPLALLDLPVMFCPEGYWQHEDRCFKFFPILTSFDKAEETCRRAVVDSDFIGSLARISNSREQDFVSGLFAAQAPNQPSTAWIGLRQGDKQLWNDGSEITYVRRGLEFPAPIAHNFEQEEEDNCLCTVMLYSSNVHFNGLWSRSICSVSDQNYFICQATPVQAYIVNSTKGTKKNLAYDLDIQADKPYCPIGSTLSFYNYSAKAVDGKPYLPNCFQLVNSRPMDWKDAHELCSKQSATLPSIDTLADLSFLRAWMVMPESVGGAGLPPNASIWLDLKVDKCPQCYSNWTWHTGNTLLESPVEITDWFNSPSDPSGCYLFTPATNLDSSTPGNATTHLRSIRPAASCTGVKLPVVCQVVARITRSSLANIKQVKRSEGRCLKNPTPDLSDLEEFMTNNSVAISGRKCIRWDLVRHNFTSSDAVLPQNWRIFSAEIAYSIHESPFWSDKCAHIAMQDPGSPRKTKYRYACYTSTDPVHGLEDCQMESCGISLMPLGWIIFLALACLALSVLITICIVRVKNRNRFHIPQNNSRWLSPLKMTSSSSVFGSSMAMEHHLQQQRQHSVLYNGNESDDPSVKVFGEVSSLVATNPSLLNSLFPSLAFKQSVYRPLHDRDPLLLDGEDNADEFSGPV</sequence>
<dbReference type="PANTHER" id="PTHR22803">
    <property type="entry name" value="MANNOSE, PHOSPHOLIPASE, LECTIN RECEPTOR RELATED"/>
    <property type="match status" value="1"/>
</dbReference>
<feature type="domain" description="C-type lectin" evidence="3">
    <location>
        <begin position="485"/>
        <end position="595"/>
    </location>
</feature>
<feature type="chain" id="PRO_5021937017" description="C-type lectin domain-containing protein" evidence="2">
    <location>
        <begin position="22"/>
        <end position="2035"/>
    </location>
</feature>
<reference evidence="4 5" key="1">
    <citation type="submission" date="2019-07" db="EMBL/GenBank/DDBJ databases">
        <authorList>
            <person name="Jastrzebski P J."/>
            <person name="Paukszto L."/>
            <person name="Jastrzebski P J."/>
        </authorList>
    </citation>
    <scope>NUCLEOTIDE SEQUENCE [LARGE SCALE GENOMIC DNA]</scope>
    <source>
        <strain evidence="4 5">WMS-il1</strain>
    </source>
</reference>
<evidence type="ECO:0000259" key="3">
    <source>
        <dbReference type="PROSITE" id="PS50041"/>
    </source>
</evidence>
<feature type="domain" description="C-type lectin" evidence="3">
    <location>
        <begin position="1263"/>
        <end position="1392"/>
    </location>
</feature>
<feature type="domain" description="C-type lectin" evidence="3">
    <location>
        <begin position="1106"/>
        <end position="1230"/>
    </location>
</feature>
<organism evidence="4 5">
    <name type="scientific">Hymenolepis diminuta</name>
    <name type="common">Rat tapeworm</name>
    <dbReference type="NCBI Taxonomy" id="6216"/>
    <lineage>
        <taxon>Eukaryota</taxon>
        <taxon>Metazoa</taxon>
        <taxon>Spiralia</taxon>
        <taxon>Lophotrochozoa</taxon>
        <taxon>Platyhelminthes</taxon>
        <taxon>Cestoda</taxon>
        <taxon>Eucestoda</taxon>
        <taxon>Cyclophyllidea</taxon>
        <taxon>Hymenolepididae</taxon>
        <taxon>Hymenolepis</taxon>
    </lineage>
</organism>
<feature type="domain" description="C-type lectin" evidence="3">
    <location>
        <begin position="34"/>
        <end position="143"/>
    </location>
</feature>
<dbReference type="InterPro" id="IPR050111">
    <property type="entry name" value="C-type_lectin/snaclec_domain"/>
</dbReference>
<proteinExistence type="predicted"/>
<evidence type="ECO:0000256" key="2">
    <source>
        <dbReference type="SAM" id="SignalP"/>
    </source>
</evidence>
<evidence type="ECO:0000256" key="1">
    <source>
        <dbReference type="SAM" id="Phobius"/>
    </source>
</evidence>
<feature type="domain" description="C-type lectin" evidence="3">
    <location>
        <begin position="1425"/>
        <end position="1552"/>
    </location>
</feature>
<dbReference type="EMBL" id="CABIJS010000333">
    <property type="protein sequence ID" value="VUZ49893.1"/>
    <property type="molecule type" value="Genomic_DNA"/>
</dbReference>
<keyword evidence="1" id="KW-1133">Transmembrane helix</keyword>
<dbReference type="InterPro" id="IPR016186">
    <property type="entry name" value="C-type_lectin-like/link_sf"/>
</dbReference>
<accession>A0A564YT54</accession>
<dbReference type="SMART" id="SM00034">
    <property type="entry name" value="CLECT"/>
    <property type="match status" value="10"/>
</dbReference>
<feature type="domain" description="C-type lectin" evidence="3">
    <location>
        <begin position="169"/>
        <end position="287"/>
    </location>
</feature>
<evidence type="ECO:0000313" key="4">
    <source>
        <dbReference type="EMBL" id="VUZ49893.1"/>
    </source>
</evidence>
<name>A0A564YT54_HYMDI</name>
<keyword evidence="1" id="KW-0812">Transmembrane</keyword>
<dbReference type="SUPFAM" id="SSF56436">
    <property type="entry name" value="C-type lectin-like"/>
    <property type="match status" value="10"/>
</dbReference>
<dbReference type="InterPro" id="IPR016187">
    <property type="entry name" value="CTDL_fold"/>
</dbReference>
<feature type="transmembrane region" description="Helical" evidence="1">
    <location>
        <begin position="1898"/>
        <end position="1920"/>
    </location>
</feature>
<evidence type="ECO:0000313" key="5">
    <source>
        <dbReference type="Proteomes" id="UP000321570"/>
    </source>
</evidence>
<dbReference type="PROSITE" id="PS50041">
    <property type="entry name" value="C_TYPE_LECTIN_2"/>
    <property type="match status" value="9"/>
</dbReference>
<keyword evidence="5" id="KW-1185">Reference proteome</keyword>
<keyword evidence="1" id="KW-0472">Membrane</keyword>
<dbReference type="Proteomes" id="UP000321570">
    <property type="component" value="Unassembled WGS sequence"/>
</dbReference>
<gene>
    <name evidence="4" type="ORF">WMSIL1_LOCUS8713</name>
</gene>
<feature type="signal peptide" evidence="2">
    <location>
        <begin position="1"/>
        <end position="21"/>
    </location>
</feature>
<feature type="domain" description="C-type lectin" evidence="3">
    <location>
        <begin position="779"/>
        <end position="901"/>
    </location>
</feature>
<feature type="domain" description="C-type lectin" evidence="3">
    <location>
        <begin position="1615"/>
        <end position="1721"/>
    </location>
</feature>
<protein>
    <recommendedName>
        <fullName evidence="3">C-type lectin domain-containing protein</fullName>
    </recommendedName>
</protein>
<dbReference type="Pfam" id="PF00059">
    <property type="entry name" value="Lectin_C"/>
    <property type="match status" value="8"/>
</dbReference>
<dbReference type="Gene3D" id="3.10.100.10">
    <property type="entry name" value="Mannose-Binding Protein A, subunit A"/>
    <property type="match status" value="10"/>
</dbReference>
<keyword evidence="2" id="KW-0732">Signal</keyword>
<feature type="domain" description="C-type lectin" evidence="3">
    <location>
        <begin position="628"/>
        <end position="750"/>
    </location>
</feature>
<dbReference type="CDD" id="cd00037">
    <property type="entry name" value="CLECT"/>
    <property type="match status" value="9"/>
</dbReference>